<reference evidence="12 13" key="1">
    <citation type="submission" date="2016-04" db="EMBL/GenBank/DDBJ databases">
        <title>Draft genome sequence of Janthinobacterium psychrotolerans sp. nov., isolated from freshwater sediments in Denmark.</title>
        <authorList>
            <person name="Gong X."/>
            <person name="Skrivergaard S."/>
            <person name="Korsgaard B.S."/>
            <person name="Schreiber L."/>
            <person name="Marshall I.P."/>
            <person name="Finster K."/>
            <person name="Schramm A."/>
        </authorList>
    </citation>
    <scope>NUCLEOTIDE SEQUENCE [LARGE SCALE GENOMIC DNA]</scope>
    <source>
        <strain evidence="12 13">S3-2</strain>
    </source>
</reference>
<evidence type="ECO:0000313" key="12">
    <source>
        <dbReference type="EMBL" id="OBV36728.1"/>
    </source>
</evidence>
<gene>
    <name evidence="12" type="ORF">ASR47_1001200</name>
</gene>
<dbReference type="InterPro" id="IPR005467">
    <property type="entry name" value="His_kinase_dom"/>
</dbReference>
<dbReference type="SUPFAM" id="SSF47384">
    <property type="entry name" value="Homodimeric domain of signal transducing histidine kinase"/>
    <property type="match status" value="1"/>
</dbReference>
<evidence type="ECO:0000259" key="10">
    <source>
        <dbReference type="PROSITE" id="PS50109"/>
    </source>
</evidence>
<evidence type="ECO:0000256" key="2">
    <source>
        <dbReference type="ARBA" id="ARBA00004429"/>
    </source>
</evidence>
<dbReference type="Gene3D" id="3.40.50.2300">
    <property type="match status" value="1"/>
</dbReference>
<keyword evidence="7" id="KW-0902">Two-component regulatory system</keyword>
<dbReference type="PROSITE" id="PS50109">
    <property type="entry name" value="HIS_KIN"/>
    <property type="match status" value="1"/>
</dbReference>
<dbReference type="GO" id="GO:0005886">
    <property type="term" value="C:plasma membrane"/>
    <property type="evidence" value="ECO:0007669"/>
    <property type="project" value="UniProtKB-SubCell"/>
</dbReference>
<dbReference type="EMBL" id="LOCQ01000062">
    <property type="protein sequence ID" value="OBV36728.1"/>
    <property type="molecule type" value="Genomic_DNA"/>
</dbReference>
<dbReference type="Gene3D" id="3.30.565.10">
    <property type="entry name" value="Histidine kinase-like ATPase, C-terminal domain"/>
    <property type="match status" value="1"/>
</dbReference>
<dbReference type="SUPFAM" id="SSF55874">
    <property type="entry name" value="ATPase domain of HSP90 chaperone/DNA topoisomerase II/histidine kinase"/>
    <property type="match status" value="1"/>
</dbReference>
<dbReference type="SMART" id="SM00388">
    <property type="entry name" value="HisKA"/>
    <property type="match status" value="1"/>
</dbReference>
<evidence type="ECO:0000256" key="3">
    <source>
        <dbReference type="ARBA" id="ARBA00012438"/>
    </source>
</evidence>
<dbReference type="Pfam" id="PF02518">
    <property type="entry name" value="HATPase_c"/>
    <property type="match status" value="1"/>
</dbReference>
<evidence type="ECO:0000256" key="6">
    <source>
        <dbReference type="ARBA" id="ARBA00022777"/>
    </source>
</evidence>
<accession>A0A1A7BX74</accession>
<dbReference type="GO" id="GO:0000155">
    <property type="term" value="F:phosphorelay sensor kinase activity"/>
    <property type="evidence" value="ECO:0007669"/>
    <property type="project" value="InterPro"/>
</dbReference>
<dbReference type="Gene3D" id="1.10.287.130">
    <property type="match status" value="1"/>
</dbReference>
<sequence length="511" mass="54588">MEQRILIHAPAGQDAALAVRVLASGAIDSLACASAGELAQQLSLGAGGVLTVEEALPAGAWQVLNDYARQQADWSDLPILLLTRSGQDSLPLRQAIATLGNLTLLERPVRAVTLITSAHAMLRARARQYQVRESARRKDEFIATLGHELRNPLAPIRSSAAVLSRLYPDAEQITKVRDVIERQVAQLTRLVDDLLDVARITTGKVTLQRQDVLLGQIIGHVVELCQEPASAKGIALTLDLPPQPLLLHADHTRLVQIFSNIVSNAIKFTPPGGHIHISAQMAGEQVQVSLADNGIGLDAEAIPRIFSMFEQSRAPSGQLASGLGIGLSLARQFAELHGGSVQAYSAGAGQGSRFVVTLPAWEAPQSVVAPAAPGPANAAPGAAVRILVVDDNRDAADALQTMFQLDGHVAVVAYDGQQALAQVALAWPRLIVMDLGMPGMDGYETARQVRRLANGRDCLMIALTGWGQGDTRQRTVEAGFDFHLTKPADYMAITALLEQHLASHRARTAQM</sequence>
<comment type="catalytic activity">
    <reaction evidence="1">
        <text>ATP + protein L-histidine = ADP + protein N-phospho-L-histidine.</text>
        <dbReference type="EC" id="2.7.13.3"/>
    </reaction>
</comment>
<dbReference type="CDD" id="cd17580">
    <property type="entry name" value="REC_2_DhkD-like"/>
    <property type="match status" value="1"/>
</dbReference>
<dbReference type="InterPro" id="IPR036890">
    <property type="entry name" value="HATPase_C_sf"/>
</dbReference>
<dbReference type="FunFam" id="1.10.287.130:FF:000001">
    <property type="entry name" value="Two-component sensor histidine kinase"/>
    <property type="match status" value="1"/>
</dbReference>
<dbReference type="PROSITE" id="PS50110">
    <property type="entry name" value="RESPONSE_REGULATORY"/>
    <property type="match status" value="1"/>
</dbReference>
<comment type="subcellular location">
    <subcellularLocation>
        <location evidence="2">Cell inner membrane</location>
        <topology evidence="2">Multi-pass membrane protein</topology>
    </subcellularLocation>
</comment>
<keyword evidence="5" id="KW-0808">Transferase</keyword>
<dbReference type="InterPro" id="IPR036097">
    <property type="entry name" value="HisK_dim/P_sf"/>
</dbReference>
<dbReference type="InterPro" id="IPR001789">
    <property type="entry name" value="Sig_transdc_resp-reg_receiver"/>
</dbReference>
<dbReference type="InterPro" id="IPR003661">
    <property type="entry name" value="HisK_dim/P_dom"/>
</dbReference>
<evidence type="ECO:0000259" key="11">
    <source>
        <dbReference type="PROSITE" id="PS50110"/>
    </source>
</evidence>
<protein>
    <recommendedName>
        <fullName evidence="3">histidine kinase</fullName>
        <ecNumber evidence="3">2.7.13.3</ecNumber>
    </recommendedName>
</protein>
<dbReference type="AlphaFoldDB" id="A0A1A7BX74"/>
<keyword evidence="6 12" id="KW-0418">Kinase</keyword>
<dbReference type="InterPro" id="IPR011006">
    <property type="entry name" value="CheY-like_superfamily"/>
</dbReference>
<dbReference type="PATRIC" id="fig|1747903.4.peg.212"/>
<name>A0A1A7BX74_9BURK</name>
<keyword evidence="4 9" id="KW-0597">Phosphoprotein</keyword>
<evidence type="ECO:0000256" key="4">
    <source>
        <dbReference type="ARBA" id="ARBA00022553"/>
    </source>
</evidence>
<dbReference type="PRINTS" id="PR00344">
    <property type="entry name" value="BCTRLSENSOR"/>
</dbReference>
<evidence type="ECO:0000313" key="13">
    <source>
        <dbReference type="Proteomes" id="UP000092713"/>
    </source>
</evidence>
<organism evidence="12 13">
    <name type="scientific">Janthinobacterium psychrotolerans</name>
    <dbReference type="NCBI Taxonomy" id="1747903"/>
    <lineage>
        <taxon>Bacteria</taxon>
        <taxon>Pseudomonadati</taxon>
        <taxon>Pseudomonadota</taxon>
        <taxon>Betaproteobacteria</taxon>
        <taxon>Burkholderiales</taxon>
        <taxon>Oxalobacteraceae</taxon>
        <taxon>Janthinobacterium</taxon>
    </lineage>
</organism>
<dbReference type="STRING" id="1747903.ASR47_1001200"/>
<dbReference type="OrthoDB" id="9768069at2"/>
<dbReference type="EC" id="2.7.13.3" evidence="3"/>
<evidence type="ECO:0000256" key="9">
    <source>
        <dbReference type="PROSITE-ProRule" id="PRU00169"/>
    </source>
</evidence>
<dbReference type="Pfam" id="PF00072">
    <property type="entry name" value="Response_reg"/>
    <property type="match status" value="1"/>
</dbReference>
<feature type="domain" description="Histidine kinase" evidence="10">
    <location>
        <begin position="144"/>
        <end position="362"/>
    </location>
</feature>
<dbReference type="CDD" id="cd00075">
    <property type="entry name" value="HATPase"/>
    <property type="match status" value="1"/>
</dbReference>
<proteinExistence type="predicted"/>
<evidence type="ECO:0000256" key="7">
    <source>
        <dbReference type="ARBA" id="ARBA00023012"/>
    </source>
</evidence>
<dbReference type="Proteomes" id="UP000092713">
    <property type="component" value="Unassembled WGS sequence"/>
</dbReference>
<evidence type="ECO:0000256" key="5">
    <source>
        <dbReference type="ARBA" id="ARBA00022679"/>
    </source>
</evidence>
<dbReference type="CDD" id="cd00082">
    <property type="entry name" value="HisKA"/>
    <property type="match status" value="1"/>
</dbReference>
<dbReference type="RefSeq" id="WP_065310515.1">
    <property type="nucleotide sequence ID" value="NZ_LOCQ01000062.1"/>
</dbReference>
<dbReference type="InterPro" id="IPR003594">
    <property type="entry name" value="HATPase_dom"/>
</dbReference>
<evidence type="ECO:0000256" key="8">
    <source>
        <dbReference type="ARBA" id="ARBA00023136"/>
    </source>
</evidence>
<dbReference type="SUPFAM" id="SSF52172">
    <property type="entry name" value="CheY-like"/>
    <property type="match status" value="1"/>
</dbReference>
<dbReference type="PANTHER" id="PTHR43547:SF2">
    <property type="entry name" value="HYBRID SIGNAL TRANSDUCTION HISTIDINE KINASE C"/>
    <property type="match status" value="1"/>
</dbReference>
<dbReference type="Pfam" id="PF00512">
    <property type="entry name" value="HisKA"/>
    <property type="match status" value="1"/>
</dbReference>
<dbReference type="SMART" id="SM00448">
    <property type="entry name" value="REC"/>
    <property type="match status" value="1"/>
</dbReference>
<keyword evidence="13" id="KW-1185">Reference proteome</keyword>
<dbReference type="SMART" id="SM00387">
    <property type="entry name" value="HATPase_c"/>
    <property type="match status" value="1"/>
</dbReference>
<evidence type="ECO:0000256" key="1">
    <source>
        <dbReference type="ARBA" id="ARBA00000085"/>
    </source>
</evidence>
<dbReference type="InterPro" id="IPR004358">
    <property type="entry name" value="Sig_transdc_His_kin-like_C"/>
</dbReference>
<dbReference type="FunFam" id="3.30.565.10:FF:000006">
    <property type="entry name" value="Sensor histidine kinase WalK"/>
    <property type="match status" value="1"/>
</dbReference>
<feature type="modified residue" description="4-aspartylphosphate" evidence="9">
    <location>
        <position position="434"/>
    </location>
</feature>
<keyword evidence="8" id="KW-0472">Membrane</keyword>
<comment type="caution">
    <text evidence="12">The sequence shown here is derived from an EMBL/GenBank/DDBJ whole genome shotgun (WGS) entry which is preliminary data.</text>
</comment>
<feature type="domain" description="Response regulatory" evidence="11">
    <location>
        <begin position="385"/>
        <end position="501"/>
    </location>
</feature>
<dbReference type="PANTHER" id="PTHR43547">
    <property type="entry name" value="TWO-COMPONENT HISTIDINE KINASE"/>
    <property type="match status" value="1"/>
</dbReference>